<dbReference type="InterPro" id="IPR020568">
    <property type="entry name" value="Ribosomal_Su5_D2-typ_SF"/>
</dbReference>
<dbReference type="InterPro" id="IPR006203">
    <property type="entry name" value="GHMP_knse_ATP-bd_CS"/>
</dbReference>
<proteinExistence type="inferred from homology"/>
<dbReference type="PRINTS" id="PR00959">
    <property type="entry name" value="MEVGALKINASE"/>
</dbReference>
<dbReference type="PANTHER" id="PTHR10457:SF7">
    <property type="entry name" value="GALACTOKINASE-RELATED"/>
    <property type="match status" value="1"/>
</dbReference>
<evidence type="ECO:0000313" key="13">
    <source>
        <dbReference type="Proteomes" id="UP000092461"/>
    </source>
</evidence>
<evidence type="ECO:0008006" key="14">
    <source>
        <dbReference type="Google" id="ProtNLM"/>
    </source>
</evidence>
<keyword evidence="7" id="KW-0460">Magnesium</keyword>
<dbReference type="EMBL" id="AJWK01020414">
    <property type="status" value="NOT_ANNOTATED_CDS"/>
    <property type="molecule type" value="Genomic_DNA"/>
</dbReference>
<dbReference type="InterPro" id="IPR006204">
    <property type="entry name" value="GHMP_kinase_N_dom"/>
</dbReference>
<dbReference type="EMBL" id="AJWK01020412">
    <property type="status" value="NOT_ANNOTATED_CDS"/>
    <property type="molecule type" value="Genomic_DNA"/>
</dbReference>
<dbReference type="EnsemblMetazoa" id="LLOJ006318-RA">
    <property type="protein sequence ID" value="LLOJ006318-PA"/>
    <property type="gene ID" value="LLOJ006318"/>
</dbReference>
<dbReference type="AlphaFoldDB" id="A0A1B0CNJ6"/>
<dbReference type="PIRSF" id="PIRSF000530">
    <property type="entry name" value="Galactokinase"/>
    <property type="match status" value="1"/>
</dbReference>
<feature type="domain" description="Galactokinase N-terminal" evidence="11">
    <location>
        <begin position="183"/>
        <end position="230"/>
    </location>
</feature>
<evidence type="ECO:0000256" key="3">
    <source>
        <dbReference type="ARBA" id="ARBA00022723"/>
    </source>
</evidence>
<dbReference type="EMBL" id="AJWK01020413">
    <property type="status" value="NOT_ANNOTATED_CDS"/>
    <property type="molecule type" value="Genomic_DNA"/>
</dbReference>
<dbReference type="GO" id="GO:0046872">
    <property type="term" value="F:metal ion binding"/>
    <property type="evidence" value="ECO:0007669"/>
    <property type="project" value="UniProtKB-KW"/>
</dbReference>
<dbReference type="PRINTS" id="PR00473">
    <property type="entry name" value="GALCTOKINASE"/>
</dbReference>
<dbReference type="InterPro" id="IPR036554">
    <property type="entry name" value="GHMP_kinase_C_sf"/>
</dbReference>
<evidence type="ECO:0000256" key="2">
    <source>
        <dbReference type="ARBA" id="ARBA00022679"/>
    </source>
</evidence>
<dbReference type="GO" id="GO:0005829">
    <property type="term" value="C:cytosol"/>
    <property type="evidence" value="ECO:0007669"/>
    <property type="project" value="TreeGrafter"/>
</dbReference>
<evidence type="ECO:0000256" key="5">
    <source>
        <dbReference type="ARBA" id="ARBA00022777"/>
    </source>
</evidence>
<keyword evidence="5" id="KW-0418">Kinase</keyword>
<dbReference type="Pfam" id="PF10509">
    <property type="entry name" value="GalKase_gal_bdg"/>
    <property type="match status" value="2"/>
</dbReference>
<feature type="domain" description="Galactokinase N-terminal" evidence="11">
    <location>
        <begin position="19"/>
        <end position="66"/>
    </location>
</feature>
<dbReference type="FunFam" id="3.30.70.890:FF:000001">
    <property type="entry name" value="Galactokinase"/>
    <property type="match status" value="1"/>
</dbReference>
<evidence type="ECO:0000259" key="10">
    <source>
        <dbReference type="Pfam" id="PF08544"/>
    </source>
</evidence>
<keyword evidence="3" id="KW-0479">Metal-binding</keyword>
<dbReference type="InterPro" id="IPR006206">
    <property type="entry name" value="Mevalonate/galactokinase"/>
</dbReference>
<dbReference type="PROSITE" id="PS00106">
    <property type="entry name" value="GALACTOKINASE"/>
    <property type="match status" value="2"/>
</dbReference>
<dbReference type="InterPro" id="IPR019539">
    <property type="entry name" value="GalKase_N"/>
</dbReference>
<dbReference type="InterPro" id="IPR014721">
    <property type="entry name" value="Ribsml_uS5_D2-typ_fold_subgr"/>
</dbReference>
<protein>
    <recommendedName>
        <fullName evidence="14">Galactokinase</fullName>
    </recommendedName>
</protein>
<dbReference type="SUPFAM" id="SSF54211">
    <property type="entry name" value="Ribosomal protein S5 domain 2-like"/>
    <property type="match status" value="2"/>
</dbReference>
<dbReference type="EMBL" id="AJWK01020411">
    <property type="status" value="NOT_ANNOTATED_CDS"/>
    <property type="molecule type" value="Genomic_DNA"/>
</dbReference>
<evidence type="ECO:0000256" key="6">
    <source>
        <dbReference type="ARBA" id="ARBA00022840"/>
    </source>
</evidence>
<evidence type="ECO:0000313" key="12">
    <source>
        <dbReference type="EnsemblMetazoa" id="LLOJ006318-PA"/>
    </source>
</evidence>
<keyword evidence="4" id="KW-0547">Nucleotide-binding</keyword>
<evidence type="ECO:0000256" key="4">
    <source>
        <dbReference type="ARBA" id="ARBA00022741"/>
    </source>
</evidence>
<evidence type="ECO:0000259" key="11">
    <source>
        <dbReference type="Pfam" id="PF10509"/>
    </source>
</evidence>
<comment type="similarity">
    <text evidence="1">Belongs to the GHMP kinase family. GalK subfamily.</text>
</comment>
<dbReference type="VEuPathDB" id="VectorBase:LLONM1_008122"/>
<dbReference type="Proteomes" id="UP000092461">
    <property type="component" value="Unassembled WGS sequence"/>
</dbReference>
<dbReference type="Gene3D" id="3.30.70.890">
    <property type="entry name" value="GHMP kinase, C-terminal domain"/>
    <property type="match status" value="1"/>
</dbReference>
<dbReference type="VEuPathDB" id="VectorBase:LLOJ006318"/>
<dbReference type="PANTHER" id="PTHR10457">
    <property type="entry name" value="MEVALONATE KINASE/GALACTOKINASE"/>
    <property type="match status" value="1"/>
</dbReference>
<dbReference type="Gene3D" id="3.30.230.10">
    <property type="match status" value="2"/>
</dbReference>
<accession>A0A1B0CNJ6</accession>
<sequence length="553" mass="59282">MVTVVDSFANLLETARDVFKRQFKGSPEVVACAPGRVNLIGEHIDYNDGFVLPMALPMVTLIVGSRNGSASQVNLVTLCEGVDEPRRCTFDSHNVTKGAPQWANYVKGVCHHFPHPIPGFSAVIVSNVPVGGGLSSSAALEVATVTFLQGLTGHKIPSDAAKALICQKAEHTFAAMPCARDVFKRQFKGSPEVVACAPGRVNLIGEHIDYNDGFVLPMALPMVTLIVGSRNGSASQVNLVTLCEVVDEPRRCTFDSHNVTKGAPQWANYVKGVCHHFPHPIPGFSAVIVSNVPVGGGLSSSAALEVATVTFLQGLTGHKIPSDAAKALICQKAEHTFAAMPCGIMDQLISVMGQENHALLIDCQSVTAQQIPLMSDELVLLICNSNVKHELSSSEYPTRRKQCTDALAAMGFTSYRDAKTTDCLTAVKDPVQLKRARHVITEIKRTQEASEALSRRDFVTMGRLMVESHQSLRWDFEVSCRELDLLVDTAVACEGVLGSRMTGGGFGGCTVTLVKKSHVQEVIDRIAVAYCTLGGTPTFYLATPSAGARLISP</sequence>
<evidence type="ECO:0000256" key="1">
    <source>
        <dbReference type="ARBA" id="ARBA00006566"/>
    </source>
</evidence>
<dbReference type="InterPro" id="IPR019741">
    <property type="entry name" value="Galactokinase_CS"/>
</dbReference>
<dbReference type="EMBL" id="AJWK01020410">
    <property type="status" value="NOT_ANNOTATED_CDS"/>
    <property type="molecule type" value="Genomic_DNA"/>
</dbReference>
<dbReference type="PROSITE" id="PS00627">
    <property type="entry name" value="GHMP_KINASES_ATP"/>
    <property type="match status" value="2"/>
</dbReference>
<evidence type="ECO:0000259" key="9">
    <source>
        <dbReference type="Pfam" id="PF00288"/>
    </source>
</evidence>
<keyword evidence="8" id="KW-0119">Carbohydrate metabolism</keyword>
<feature type="domain" description="GHMP kinase N-terminal" evidence="9">
    <location>
        <begin position="104"/>
        <end position="182"/>
    </location>
</feature>
<dbReference type="SUPFAM" id="SSF55060">
    <property type="entry name" value="GHMP Kinase, C-terminal domain"/>
    <property type="match status" value="1"/>
</dbReference>
<organism evidence="12 13">
    <name type="scientific">Lutzomyia longipalpis</name>
    <name type="common">Sand fly</name>
    <dbReference type="NCBI Taxonomy" id="7200"/>
    <lineage>
        <taxon>Eukaryota</taxon>
        <taxon>Metazoa</taxon>
        <taxon>Ecdysozoa</taxon>
        <taxon>Arthropoda</taxon>
        <taxon>Hexapoda</taxon>
        <taxon>Insecta</taxon>
        <taxon>Pterygota</taxon>
        <taxon>Neoptera</taxon>
        <taxon>Endopterygota</taxon>
        <taxon>Diptera</taxon>
        <taxon>Nematocera</taxon>
        <taxon>Psychodoidea</taxon>
        <taxon>Psychodidae</taxon>
        <taxon>Lutzomyia</taxon>
        <taxon>Lutzomyia</taxon>
    </lineage>
</organism>
<dbReference type="Pfam" id="PF00288">
    <property type="entry name" value="GHMP_kinases_N"/>
    <property type="match status" value="2"/>
</dbReference>
<evidence type="ECO:0000256" key="8">
    <source>
        <dbReference type="ARBA" id="ARBA00023277"/>
    </source>
</evidence>
<dbReference type="NCBIfam" id="TIGR00131">
    <property type="entry name" value="gal_kin"/>
    <property type="match status" value="1"/>
</dbReference>
<evidence type="ECO:0000256" key="7">
    <source>
        <dbReference type="ARBA" id="ARBA00022842"/>
    </source>
</evidence>
<keyword evidence="13" id="KW-1185">Reference proteome</keyword>
<feature type="domain" description="GHMP kinase C-terminal" evidence="10">
    <location>
        <begin position="451"/>
        <end position="526"/>
    </location>
</feature>
<name>A0A1B0CNJ6_LUTLO</name>
<keyword evidence="6" id="KW-0067">ATP-binding</keyword>
<dbReference type="GO" id="GO:0004335">
    <property type="term" value="F:galactokinase activity"/>
    <property type="evidence" value="ECO:0007669"/>
    <property type="project" value="InterPro"/>
</dbReference>
<dbReference type="InterPro" id="IPR013750">
    <property type="entry name" value="GHMP_kinase_C_dom"/>
</dbReference>
<dbReference type="GO" id="GO:0006012">
    <property type="term" value="P:galactose metabolic process"/>
    <property type="evidence" value="ECO:0007669"/>
    <property type="project" value="InterPro"/>
</dbReference>
<dbReference type="FunFam" id="3.30.230.10:FF:000040">
    <property type="entry name" value="Galactokinase 1"/>
    <property type="match status" value="1"/>
</dbReference>
<reference evidence="12" key="1">
    <citation type="submission" date="2020-05" db="UniProtKB">
        <authorList>
            <consortium name="EnsemblMetazoa"/>
        </authorList>
    </citation>
    <scope>IDENTIFICATION</scope>
    <source>
        <strain evidence="12">Jacobina</strain>
    </source>
</reference>
<dbReference type="InterPro" id="IPR000705">
    <property type="entry name" value="Galactokinase"/>
</dbReference>
<dbReference type="Pfam" id="PF08544">
    <property type="entry name" value="GHMP_kinases_C"/>
    <property type="match status" value="1"/>
</dbReference>
<dbReference type="GO" id="GO:0005524">
    <property type="term" value="F:ATP binding"/>
    <property type="evidence" value="ECO:0007669"/>
    <property type="project" value="UniProtKB-KW"/>
</dbReference>
<keyword evidence="2" id="KW-0808">Transferase</keyword>
<feature type="domain" description="GHMP kinase N-terminal" evidence="9">
    <location>
        <begin position="268"/>
        <end position="354"/>
    </location>
</feature>